<name>A0ACB6SFP9_9PLEO</name>
<reference evidence="1" key="1">
    <citation type="journal article" date="2020" name="Stud. Mycol.">
        <title>101 Dothideomycetes genomes: a test case for predicting lifestyles and emergence of pathogens.</title>
        <authorList>
            <person name="Haridas S."/>
            <person name="Albert R."/>
            <person name="Binder M."/>
            <person name="Bloem J."/>
            <person name="Labutti K."/>
            <person name="Salamov A."/>
            <person name="Andreopoulos B."/>
            <person name="Baker S."/>
            <person name="Barry K."/>
            <person name="Bills G."/>
            <person name="Bluhm B."/>
            <person name="Cannon C."/>
            <person name="Castanera R."/>
            <person name="Culley D."/>
            <person name="Daum C."/>
            <person name="Ezra D."/>
            <person name="Gonzalez J."/>
            <person name="Henrissat B."/>
            <person name="Kuo A."/>
            <person name="Liang C."/>
            <person name="Lipzen A."/>
            <person name="Lutzoni F."/>
            <person name="Magnuson J."/>
            <person name="Mondo S."/>
            <person name="Nolan M."/>
            <person name="Ohm R."/>
            <person name="Pangilinan J."/>
            <person name="Park H.-J."/>
            <person name="Ramirez L."/>
            <person name="Alfaro M."/>
            <person name="Sun H."/>
            <person name="Tritt A."/>
            <person name="Yoshinaga Y."/>
            <person name="Zwiers L.-H."/>
            <person name="Turgeon B."/>
            <person name="Goodwin S."/>
            <person name="Spatafora J."/>
            <person name="Crous P."/>
            <person name="Grigoriev I."/>
        </authorList>
    </citation>
    <scope>NUCLEOTIDE SEQUENCE</scope>
    <source>
        <strain evidence="1">CBS 525.71</strain>
    </source>
</reference>
<organism evidence="1 2">
    <name type="scientific">Macroventuria anomochaeta</name>
    <dbReference type="NCBI Taxonomy" id="301207"/>
    <lineage>
        <taxon>Eukaryota</taxon>
        <taxon>Fungi</taxon>
        <taxon>Dikarya</taxon>
        <taxon>Ascomycota</taxon>
        <taxon>Pezizomycotina</taxon>
        <taxon>Dothideomycetes</taxon>
        <taxon>Pleosporomycetidae</taxon>
        <taxon>Pleosporales</taxon>
        <taxon>Pleosporineae</taxon>
        <taxon>Didymellaceae</taxon>
        <taxon>Macroventuria</taxon>
    </lineage>
</organism>
<gene>
    <name evidence="1" type="ORF">BU25DRAFT_89324</name>
</gene>
<dbReference type="EMBL" id="MU006702">
    <property type="protein sequence ID" value="KAF2633135.1"/>
    <property type="molecule type" value="Genomic_DNA"/>
</dbReference>
<protein>
    <submittedName>
        <fullName evidence="1">Uncharacterized protein</fullName>
    </submittedName>
</protein>
<evidence type="ECO:0000313" key="2">
    <source>
        <dbReference type="Proteomes" id="UP000799754"/>
    </source>
</evidence>
<evidence type="ECO:0000313" key="1">
    <source>
        <dbReference type="EMBL" id="KAF2633135.1"/>
    </source>
</evidence>
<dbReference type="Proteomes" id="UP000799754">
    <property type="component" value="Unassembled WGS sequence"/>
</dbReference>
<proteinExistence type="predicted"/>
<comment type="caution">
    <text evidence="1">The sequence shown here is derived from an EMBL/GenBank/DDBJ whole genome shotgun (WGS) entry which is preliminary data.</text>
</comment>
<accession>A0ACB6SFP9</accession>
<keyword evidence="2" id="KW-1185">Reference proteome</keyword>
<sequence length="590" mass="64963">MEMESLPRNQSKSRTTSTTSLIQRYDHSTSEEAPLELGLPEKRNYISYTHLTAVLVSLSCLVLGIVTVAPSVGLAWRLRFSGQIVVLGFLLSIMNICLQTITTFTFLLLEARFGNSRLQNFEAILLGRFIASRVSTLWRIALLGLLVLPLGLSIAYKRLLGGTASGHFTSSFSGDSYGIGFPALGSENWQNEFLFSAVTSIAAFRRAALSAQSTYPRTGDFPVAYGYNVLLLNNDASSVLDMPTMEYLTSLQAQLLANETLNINATIYAYQATYNASTTDLQTNDELWSNIVQSGSIQEGLSTIELFRGPPRSRLGMMPFGNDSQVLFAAYPNSTSEGGVMSFSIEDNAELAQFRKQAQIFSLKRARCRGYWSVTTTSISLVEGSCDASTVDSEVLHQPNMLPYKYTALPVFQLLSRNLTQNPDSPWLRPIYATSLATMYWARGLQMLSENGSLITYAPMDETLTITRNILRAEAALYLVLAIQPALTILGFAVAIWLHKVPIGRNFGIVSILSGLDSLSVALLSGAGLSGRLREPVRLTVTPQSTSSLHSTSGLNDPTERIRYVLKPETISRKEPQIEIPFLIRGRKYL</sequence>